<reference evidence="1 2" key="1">
    <citation type="submission" date="2016-10" db="EMBL/GenBank/DDBJ databases">
        <authorList>
            <person name="de Groot N.N."/>
        </authorList>
    </citation>
    <scope>NUCLEOTIDE SEQUENCE [LARGE SCALE GENOMIC DNA]</scope>
    <source>
        <strain evidence="1 2">CCM7597</strain>
    </source>
</reference>
<dbReference type="InterPro" id="IPR022477">
    <property type="entry name" value="Spore_YqfC"/>
</dbReference>
<sequence length="93" mass="11009">MKKWQQQIRGWMANYLELPSDVMLDLPRVTTIGDFHVYIENHQGLVHFSEKEIRLKSRKGYIRLVGEGFVLKMMLSEEILVEGKMHSILFMDQ</sequence>
<gene>
    <name evidence="1" type="ORF">SAMN05421743_111109</name>
</gene>
<accession>A0A1H4FIG8</accession>
<protein>
    <submittedName>
        <fullName evidence="1">Sporulation protein YqfC</fullName>
    </submittedName>
</protein>
<name>A0A1H4FIG8_9BACI</name>
<proteinExistence type="predicted"/>
<organism evidence="1 2">
    <name type="scientific">Thalassobacillus cyri</name>
    <dbReference type="NCBI Taxonomy" id="571932"/>
    <lineage>
        <taxon>Bacteria</taxon>
        <taxon>Bacillati</taxon>
        <taxon>Bacillota</taxon>
        <taxon>Bacilli</taxon>
        <taxon>Bacillales</taxon>
        <taxon>Bacillaceae</taxon>
        <taxon>Thalassobacillus</taxon>
    </lineage>
</organism>
<evidence type="ECO:0000313" key="1">
    <source>
        <dbReference type="EMBL" id="SEA96558.1"/>
    </source>
</evidence>
<dbReference type="Pfam" id="PF07873">
    <property type="entry name" value="YabP"/>
    <property type="match status" value="1"/>
</dbReference>
<dbReference type="AlphaFoldDB" id="A0A1H4FIG8"/>
<dbReference type="InterPro" id="IPR022476">
    <property type="entry name" value="Spore_YabP/YqfC"/>
</dbReference>
<dbReference type="EMBL" id="FNQR01000011">
    <property type="protein sequence ID" value="SEA96558.1"/>
    <property type="molecule type" value="Genomic_DNA"/>
</dbReference>
<dbReference type="RefSeq" id="WP_093045553.1">
    <property type="nucleotide sequence ID" value="NZ_FNQR01000011.1"/>
</dbReference>
<evidence type="ECO:0000313" key="2">
    <source>
        <dbReference type="Proteomes" id="UP000198584"/>
    </source>
</evidence>
<keyword evidence="2" id="KW-1185">Reference proteome</keyword>
<dbReference type="Proteomes" id="UP000198584">
    <property type="component" value="Unassembled WGS sequence"/>
</dbReference>
<dbReference type="NCBIfam" id="TIGR02856">
    <property type="entry name" value="spore_yqfC"/>
    <property type="match status" value="1"/>
</dbReference>
<dbReference type="OrthoDB" id="2989236at2"/>
<dbReference type="STRING" id="571932.SAMN05421743_111109"/>